<dbReference type="PANTHER" id="PTHR10871:SF1">
    <property type="entry name" value="SMALL RIBOSOMAL SUBUNIT PROTEIN US13M"/>
    <property type="match status" value="1"/>
</dbReference>
<dbReference type="EMBL" id="JYNY01000372">
    <property type="protein sequence ID" value="KJJ84346.1"/>
    <property type="molecule type" value="Genomic_DNA"/>
</dbReference>
<keyword evidence="4 7" id="KW-0689">Ribosomal protein</keyword>
<gene>
    <name evidence="7" type="primary">rpsM</name>
    <name evidence="10" type="ORF">OMAG_001809</name>
</gene>
<evidence type="ECO:0000313" key="10">
    <source>
        <dbReference type="EMBL" id="KJJ84346.1"/>
    </source>
</evidence>
<comment type="subunit">
    <text evidence="7">Part of the 30S ribosomal subunit. Forms a loose heterodimer with protein S19. Forms two bridges to the 50S subunit in the 70S ribosome.</text>
</comment>
<comment type="function">
    <text evidence="7">Located at the top of the head of the 30S subunit, it contacts several helices of the 16S rRNA. In the 70S ribosome it contacts the 23S rRNA (bridge B1a) and protein L5 of the 50S subunit (bridge B1b), connecting the 2 subunits; these bridges are implicated in subunit movement. Contacts the tRNAs in the A and P-sites.</text>
</comment>
<dbReference type="Gene3D" id="4.10.910.10">
    <property type="entry name" value="30s ribosomal protein s13, domain 2"/>
    <property type="match status" value="1"/>
</dbReference>
<evidence type="ECO:0000256" key="4">
    <source>
        <dbReference type="ARBA" id="ARBA00022980"/>
    </source>
</evidence>
<dbReference type="GO" id="GO:0006412">
    <property type="term" value="P:translation"/>
    <property type="evidence" value="ECO:0007669"/>
    <property type="project" value="UniProtKB-UniRule"/>
</dbReference>
<evidence type="ECO:0000313" key="11">
    <source>
        <dbReference type="Proteomes" id="UP000033428"/>
    </source>
</evidence>
<evidence type="ECO:0000256" key="1">
    <source>
        <dbReference type="ARBA" id="ARBA00008080"/>
    </source>
</evidence>
<organism evidence="10 11">
    <name type="scientific">Candidatus Omnitrophus magneticus</name>
    <dbReference type="NCBI Taxonomy" id="1609969"/>
    <lineage>
        <taxon>Bacteria</taxon>
        <taxon>Pseudomonadati</taxon>
        <taxon>Candidatus Omnitrophota</taxon>
        <taxon>Candidatus Omnitrophus</taxon>
    </lineage>
</organism>
<evidence type="ECO:0000256" key="2">
    <source>
        <dbReference type="ARBA" id="ARBA00022730"/>
    </source>
</evidence>
<name>A0A0F0CS60_9BACT</name>
<evidence type="ECO:0000256" key="5">
    <source>
        <dbReference type="ARBA" id="ARBA00023274"/>
    </source>
</evidence>
<keyword evidence="11" id="KW-1185">Reference proteome</keyword>
<sequence length="133" mass="14889">MPRIIGVDIPNEKRVEIALTYLYGIGRTLANRILAEVGISPDKKAKDLTDSEVNAITHIIQERHKVEGDLRREESANVRRLISIGAYRGIRHKRNLPARGQRSKTNARTCKGPRKTIGAFKDKAQRKAVKPAA</sequence>
<dbReference type="Gene3D" id="1.10.8.50">
    <property type="match status" value="1"/>
</dbReference>
<dbReference type="FunFam" id="1.10.8.50:FF:000001">
    <property type="entry name" value="30S ribosomal protein S13"/>
    <property type="match status" value="1"/>
</dbReference>
<dbReference type="InterPro" id="IPR001892">
    <property type="entry name" value="Ribosomal_uS13"/>
</dbReference>
<protein>
    <recommendedName>
        <fullName evidence="6 7">Small ribosomal subunit protein uS13</fullName>
    </recommendedName>
</protein>
<dbReference type="InterPro" id="IPR027437">
    <property type="entry name" value="Rbsml_uS13_C"/>
</dbReference>
<dbReference type="PIRSF" id="PIRSF002134">
    <property type="entry name" value="Ribosomal_S13"/>
    <property type="match status" value="1"/>
</dbReference>
<dbReference type="PANTHER" id="PTHR10871">
    <property type="entry name" value="30S RIBOSOMAL PROTEIN S13/40S RIBOSOMAL PROTEIN S18"/>
    <property type="match status" value="1"/>
</dbReference>
<dbReference type="PATRIC" id="fig|1609969.3.peg.1936"/>
<dbReference type="AlphaFoldDB" id="A0A0F0CS60"/>
<keyword evidence="2 7" id="KW-0699">rRNA-binding</keyword>
<dbReference type="GO" id="GO:0003735">
    <property type="term" value="F:structural constituent of ribosome"/>
    <property type="evidence" value="ECO:0007669"/>
    <property type="project" value="InterPro"/>
</dbReference>
<dbReference type="GO" id="GO:0015935">
    <property type="term" value="C:small ribosomal subunit"/>
    <property type="evidence" value="ECO:0007669"/>
    <property type="project" value="TreeGrafter"/>
</dbReference>
<reference evidence="10 11" key="1">
    <citation type="submission" date="2015-02" db="EMBL/GenBank/DDBJ databases">
        <title>Single-cell genomics of uncultivated deep-branching MTB reveals a conserved set of magnetosome genes.</title>
        <authorList>
            <person name="Kolinko S."/>
            <person name="Richter M."/>
            <person name="Glockner F.O."/>
            <person name="Brachmann A."/>
            <person name="Schuler D."/>
        </authorList>
    </citation>
    <scope>NUCLEOTIDE SEQUENCE [LARGE SCALE GENOMIC DNA]</scope>
    <source>
        <strain evidence="10">SKK-01</strain>
    </source>
</reference>
<dbReference type="GO" id="GO:0005829">
    <property type="term" value="C:cytosol"/>
    <property type="evidence" value="ECO:0007669"/>
    <property type="project" value="TreeGrafter"/>
</dbReference>
<evidence type="ECO:0000256" key="7">
    <source>
        <dbReference type="HAMAP-Rule" id="MF_01315"/>
    </source>
</evidence>
<evidence type="ECO:0000256" key="3">
    <source>
        <dbReference type="ARBA" id="ARBA00022884"/>
    </source>
</evidence>
<feature type="region of interest" description="Disordered" evidence="9">
    <location>
        <begin position="96"/>
        <end position="133"/>
    </location>
</feature>
<dbReference type="SUPFAM" id="SSF46946">
    <property type="entry name" value="S13-like H2TH domain"/>
    <property type="match status" value="1"/>
</dbReference>
<accession>A0A0F0CS60</accession>
<dbReference type="HAMAP" id="MF_01315">
    <property type="entry name" value="Ribosomal_uS13"/>
    <property type="match status" value="1"/>
</dbReference>
<dbReference type="NCBIfam" id="TIGR03631">
    <property type="entry name" value="uS13_bact"/>
    <property type="match status" value="1"/>
</dbReference>
<dbReference type="PROSITE" id="PS50159">
    <property type="entry name" value="RIBOSOMAL_S13_2"/>
    <property type="match status" value="1"/>
</dbReference>
<dbReference type="Proteomes" id="UP000033428">
    <property type="component" value="Unassembled WGS sequence"/>
</dbReference>
<comment type="caution">
    <text evidence="10">The sequence shown here is derived from an EMBL/GenBank/DDBJ whole genome shotgun (WGS) entry which is preliminary data.</text>
</comment>
<dbReference type="Pfam" id="PF00416">
    <property type="entry name" value="Ribosomal_S13"/>
    <property type="match status" value="1"/>
</dbReference>
<proteinExistence type="inferred from homology"/>
<evidence type="ECO:0000256" key="9">
    <source>
        <dbReference type="SAM" id="MobiDB-lite"/>
    </source>
</evidence>
<dbReference type="GO" id="GO:0019843">
    <property type="term" value="F:rRNA binding"/>
    <property type="evidence" value="ECO:0007669"/>
    <property type="project" value="UniProtKB-UniRule"/>
</dbReference>
<keyword evidence="5 7" id="KW-0687">Ribonucleoprotein</keyword>
<keyword evidence="7" id="KW-0820">tRNA-binding</keyword>
<keyword evidence="3 7" id="KW-0694">RNA-binding</keyword>
<evidence type="ECO:0000256" key="8">
    <source>
        <dbReference type="RuleBase" id="RU003830"/>
    </source>
</evidence>
<dbReference type="GO" id="GO:0000049">
    <property type="term" value="F:tRNA binding"/>
    <property type="evidence" value="ECO:0007669"/>
    <property type="project" value="UniProtKB-UniRule"/>
</dbReference>
<comment type="similarity">
    <text evidence="1 7 8">Belongs to the universal ribosomal protein uS13 family.</text>
</comment>
<evidence type="ECO:0000256" key="6">
    <source>
        <dbReference type="ARBA" id="ARBA00035166"/>
    </source>
</evidence>
<dbReference type="InterPro" id="IPR019980">
    <property type="entry name" value="Ribosomal_uS13_bac-type"/>
</dbReference>
<dbReference type="InterPro" id="IPR010979">
    <property type="entry name" value="Ribosomal_uS13-like_H2TH"/>
</dbReference>